<dbReference type="KEGG" id="sbr:SY1_13090"/>
<evidence type="ECO:0000313" key="4">
    <source>
        <dbReference type="Proteomes" id="UP000008957"/>
    </source>
</evidence>
<keyword evidence="2" id="KW-0804">Transcription</keyword>
<organism evidence="3 4">
    <name type="scientific">Fretibacterium fastidiosum</name>
    <dbReference type="NCBI Taxonomy" id="651822"/>
    <lineage>
        <taxon>Bacteria</taxon>
        <taxon>Thermotogati</taxon>
        <taxon>Synergistota</taxon>
        <taxon>Synergistia</taxon>
        <taxon>Synergistales</taxon>
        <taxon>Aminobacteriaceae</taxon>
        <taxon>Fretibacterium</taxon>
    </lineage>
</organism>
<dbReference type="GO" id="GO:0003899">
    <property type="term" value="F:DNA-directed RNA polymerase activity"/>
    <property type="evidence" value="ECO:0007669"/>
    <property type="project" value="InterPro"/>
</dbReference>
<reference evidence="4" key="1">
    <citation type="submission" date="2010-03" db="EMBL/GenBank/DDBJ databases">
        <title>The genome sequence of Synergistetes sp. SGP1.</title>
        <authorList>
            <consortium name="metaHIT consortium -- http://www.metahit.eu/"/>
            <person name="Pajon A."/>
            <person name="Turner K."/>
            <person name="Parkhill J."/>
            <person name="Wade W."/>
            <person name="Vartoukian S."/>
        </authorList>
    </citation>
    <scope>NUCLEOTIDE SEQUENCE [LARGE SCALE GENOMIC DNA]</scope>
    <source>
        <strain evidence="4">SGP1</strain>
    </source>
</reference>
<accession>A0AB94IXI4</accession>
<dbReference type="SUPFAM" id="SSF63562">
    <property type="entry name" value="RPB6/omega subunit-like"/>
    <property type="match status" value="1"/>
</dbReference>
<dbReference type="GO" id="GO:0000428">
    <property type="term" value="C:DNA-directed RNA polymerase complex"/>
    <property type="evidence" value="ECO:0007669"/>
    <property type="project" value="UniProtKB-KW"/>
</dbReference>
<dbReference type="Proteomes" id="UP000008957">
    <property type="component" value="Chromosome"/>
</dbReference>
<evidence type="ECO:0000256" key="1">
    <source>
        <dbReference type="ARBA" id="ARBA00022478"/>
    </source>
</evidence>
<keyword evidence="1" id="KW-0240">DNA-directed RNA polymerase</keyword>
<sequence length="77" mass="8541">MKFYDLEGLAKKCGTDNKYEITASIAARARWLGEHKTIENDLMTNERYLSMALLEVEKGNGIPAPGDPSILSQPAEQ</sequence>
<dbReference type="RefSeq" id="WP_015556566.1">
    <property type="nucleotide sequence ID" value="NC_021038.1"/>
</dbReference>
<protein>
    <recommendedName>
        <fullName evidence="5">DNA-directed RNA polymerase</fullName>
    </recommendedName>
</protein>
<dbReference type="AlphaFoldDB" id="A0AB94IXI4"/>
<dbReference type="GO" id="GO:0003677">
    <property type="term" value="F:DNA binding"/>
    <property type="evidence" value="ECO:0007669"/>
    <property type="project" value="InterPro"/>
</dbReference>
<evidence type="ECO:0008006" key="5">
    <source>
        <dbReference type="Google" id="ProtNLM"/>
    </source>
</evidence>
<dbReference type="GO" id="GO:0006351">
    <property type="term" value="P:DNA-templated transcription"/>
    <property type="evidence" value="ECO:0007669"/>
    <property type="project" value="InterPro"/>
</dbReference>
<reference evidence="3 4" key="2">
    <citation type="submission" date="2010-03" db="EMBL/GenBank/DDBJ databases">
        <authorList>
            <person name="Pajon A."/>
        </authorList>
    </citation>
    <scope>NUCLEOTIDE SEQUENCE [LARGE SCALE GENOMIC DNA]</scope>
    <source>
        <strain evidence="3 4">SGP1</strain>
    </source>
</reference>
<dbReference type="InterPro" id="IPR036161">
    <property type="entry name" value="RPB6/omega-like_sf"/>
</dbReference>
<name>A0AB94IXI4_9BACT</name>
<evidence type="ECO:0000313" key="3">
    <source>
        <dbReference type="EMBL" id="CBL28419.1"/>
    </source>
</evidence>
<keyword evidence="4" id="KW-1185">Reference proteome</keyword>
<gene>
    <name evidence="3" type="ORF">SY1_13090</name>
</gene>
<dbReference type="EMBL" id="FP929056">
    <property type="protein sequence ID" value="CBL28419.1"/>
    <property type="molecule type" value="Genomic_DNA"/>
</dbReference>
<proteinExistence type="predicted"/>
<evidence type="ECO:0000256" key="2">
    <source>
        <dbReference type="ARBA" id="ARBA00023163"/>
    </source>
</evidence>